<protein>
    <recommendedName>
        <fullName evidence="7">Endonuclease/exonuclease/phosphatase domain-containing protein</fullName>
    </recommendedName>
</protein>
<dbReference type="GO" id="GO:0006284">
    <property type="term" value="P:base-excision repair"/>
    <property type="evidence" value="ECO:0007669"/>
    <property type="project" value="TreeGrafter"/>
</dbReference>
<evidence type="ECO:0008006" key="7">
    <source>
        <dbReference type="Google" id="ProtNLM"/>
    </source>
</evidence>
<dbReference type="InterPro" id="IPR036691">
    <property type="entry name" value="Endo/exonu/phosph_ase_sf"/>
</dbReference>
<dbReference type="PANTHER" id="PTHR22748">
    <property type="entry name" value="AP ENDONUCLEASE"/>
    <property type="match status" value="1"/>
</dbReference>
<accession>A0A2Z6MSN7</accession>
<dbReference type="EMBL" id="DF973600">
    <property type="protein sequence ID" value="GAU35674.1"/>
    <property type="molecule type" value="Genomic_DNA"/>
</dbReference>
<comment type="cofactor">
    <cofactor evidence="1">
        <name>Mg(2+)</name>
        <dbReference type="ChEBI" id="CHEBI:18420"/>
    </cofactor>
</comment>
<evidence type="ECO:0000256" key="3">
    <source>
        <dbReference type="ARBA" id="ARBA00022801"/>
    </source>
</evidence>
<dbReference type="GO" id="GO:0046872">
    <property type="term" value="F:metal ion binding"/>
    <property type="evidence" value="ECO:0007669"/>
    <property type="project" value="UniProtKB-KW"/>
</dbReference>
<dbReference type="Proteomes" id="UP000242715">
    <property type="component" value="Unassembled WGS sequence"/>
</dbReference>
<dbReference type="Gene3D" id="3.60.10.10">
    <property type="entry name" value="Endonuclease/exonuclease/phosphatase"/>
    <property type="match status" value="1"/>
</dbReference>
<dbReference type="SUPFAM" id="SSF56219">
    <property type="entry name" value="DNase I-like"/>
    <property type="match status" value="1"/>
</dbReference>
<keyword evidence="3" id="KW-0378">Hydrolase</keyword>
<keyword evidence="6" id="KW-1185">Reference proteome</keyword>
<dbReference type="GO" id="GO:0005634">
    <property type="term" value="C:nucleus"/>
    <property type="evidence" value="ECO:0007669"/>
    <property type="project" value="TreeGrafter"/>
</dbReference>
<evidence type="ECO:0000256" key="2">
    <source>
        <dbReference type="ARBA" id="ARBA00022723"/>
    </source>
</evidence>
<evidence type="ECO:0000256" key="1">
    <source>
        <dbReference type="ARBA" id="ARBA00001946"/>
    </source>
</evidence>
<reference evidence="6" key="1">
    <citation type="journal article" date="2017" name="Front. Plant Sci.">
        <title>Climate Clever Clovers: New Paradigm to Reduce the Environmental Footprint of Ruminants by Breeding Low Methanogenic Forages Utilizing Haplotype Variation.</title>
        <authorList>
            <person name="Kaur P."/>
            <person name="Appels R."/>
            <person name="Bayer P.E."/>
            <person name="Keeble-Gagnere G."/>
            <person name="Wang J."/>
            <person name="Hirakawa H."/>
            <person name="Shirasawa K."/>
            <person name="Vercoe P."/>
            <person name="Stefanova K."/>
            <person name="Durmic Z."/>
            <person name="Nichols P."/>
            <person name="Revell C."/>
            <person name="Isobe S.N."/>
            <person name="Edwards D."/>
            <person name="Erskine W."/>
        </authorList>
    </citation>
    <scope>NUCLEOTIDE SEQUENCE [LARGE SCALE GENOMIC DNA]</scope>
    <source>
        <strain evidence="6">cv. Daliak</strain>
    </source>
</reference>
<proteinExistence type="predicted"/>
<dbReference type="InterPro" id="IPR004808">
    <property type="entry name" value="AP_endonuc_1"/>
</dbReference>
<dbReference type="GO" id="GO:0008081">
    <property type="term" value="F:phosphoric diester hydrolase activity"/>
    <property type="evidence" value="ECO:0007669"/>
    <property type="project" value="TreeGrafter"/>
</dbReference>
<dbReference type="PANTHER" id="PTHR22748:SF11">
    <property type="entry name" value="OS07G0184032 PROTEIN"/>
    <property type="match status" value="1"/>
</dbReference>
<sequence>MQGNDQMTVDDVRGMGKAIGVQGLGGAEKRKEVRKLVGEKHPLIVCLQETKVQSCDDTLVSALWGSAPHAFSFLPSVGVSGGLLTIWNSSEVEVWSSVSREHVLVCHGRFISSGEAFFVVNVYAPCDSSAKQRLWDSLSARLQSLVGMQVAQLRGLSDHCPSVWVSSEENWEPRPLRMLKCGKTFQVTTFLLEKSGTRCR</sequence>
<gene>
    <name evidence="5" type="ORF">TSUD_162460</name>
</gene>
<name>A0A2Z6MSN7_TRISU</name>
<organism evidence="5 6">
    <name type="scientific">Trifolium subterraneum</name>
    <name type="common">Subterranean clover</name>
    <dbReference type="NCBI Taxonomy" id="3900"/>
    <lineage>
        <taxon>Eukaryota</taxon>
        <taxon>Viridiplantae</taxon>
        <taxon>Streptophyta</taxon>
        <taxon>Embryophyta</taxon>
        <taxon>Tracheophyta</taxon>
        <taxon>Spermatophyta</taxon>
        <taxon>Magnoliopsida</taxon>
        <taxon>eudicotyledons</taxon>
        <taxon>Gunneridae</taxon>
        <taxon>Pentapetalae</taxon>
        <taxon>rosids</taxon>
        <taxon>fabids</taxon>
        <taxon>Fabales</taxon>
        <taxon>Fabaceae</taxon>
        <taxon>Papilionoideae</taxon>
        <taxon>50 kb inversion clade</taxon>
        <taxon>NPAAA clade</taxon>
        <taxon>Hologalegina</taxon>
        <taxon>IRL clade</taxon>
        <taxon>Trifolieae</taxon>
        <taxon>Trifolium</taxon>
    </lineage>
</organism>
<keyword evidence="2" id="KW-0479">Metal-binding</keyword>
<dbReference type="GO" id="GO:0008311">
    <property type="term" value="F:double-stranded DNA 3'-5' DNA exonuclease activity"/>
    <property type="evidence" value="ECO:0007669"/>
    <property type="project" value="TreeGrafter"/>
</dbReference>
<keyword evidence="4" id="KW-0460">Magnesium</keyword>
<evidence type="ECO:0000313" key="6">
    <source>
        <dbReference type="Proteomes" id="UP000242715"/>
    </source>
</evidence>
<evidence type="ECO:0000256" key="4">
    <source>
        <dbReference type="ARBA" id="ARBA00022842"/>
    </source>
</evidence>
<dbReference type="GO" id="GO:0003906">
    <property type="term" value="F:DNA-(apurinic or apyrimidinic site) endonuclease activity"/>
    <property type="evidence" value="ECO:0007669"/>
    <property type="project" value="TreeGrafter"/>
</dbReference>
<evidence type="ECO:0000313" key="5">
    <source>
        <dbReference type="EMBL" id="GAU35674.1"/>
    </source>
</evidence>
<dbReference type="OrthoDB" id="1431600at2759"/>
<dbReference type="AlphaFoldDB" id="A0A2Z6MSN7"/>